<dbReference type="InterPro" id="IPR032675">
    <property type="entry name" value="LRR_dom_sf"/>
</dbReference>
<feature type="domain" description="F-box" evidence="1">
    <location>
        <begin position="61"/>
        <end position="113"/>
    </location>
</feature>
<dbReference type="SUPFAM" id="SSF81383">
    <property type="entry name" value="F-box domain"/>
    <property type="match status" value="1"/>
</dbReference>
<gene>
    <name evidence="2" type="ORF">D9611_012768</name>
</gene>
<dbReference type="EMBL" id="JAACJK010000012">
    <property type="protein sequence ID" value="KAF5338588.1"/>
    <property type="molecule type" value="Genomic_DNA"/>
</dbReference>
<dbReference type="SUPFAM" id="SSF52047">
    <property type="entry name" value="RNI-like"/>
    <property type="match status" value="1"/>
</dbReference>
<protein>
    <recommendedName>
        <fullName evidence="1">F-box domain-containing protein</fullName>
    </recommendedName>
</protein>
<organism evidence="2 3">
    <name type="scientific">Ephemerocybe angulata</name>
    <dbReference type="NCBI Taxonomy" id="980116"/>
    <lineage>
        <taxon>Eukaryota</taxon>
        <taxon>Fungi</taxon>
        <taxon>Dikarya</taxon>
        <taxon>Basidiomycota</taxon>
        <taxon>Agaricomycotina</taxon>
        <taxon>Agaricomycetes</taxon>
        <taxon>Agaricomycetidae</taxon>
        <taxon>Agaricales</taxon>
        <taxon>Agaricineae</taxon>
        <taxon>Psathyrellaceae</taxon>
        <taxon>Ephemerocybe</taxon>
    </lineage>
</organism>
<keyword evidence="3" id="KW-1185">Reference proteome</keyword>
<dbReference type="Gene3D" id="3.80.10.10">
    <property type="entry name" value="Ribonuclease Inhibitor"/>
    <property type="match status" value="1"/>
</dbReference>
<dbReference type="AlphaFoldDB" id="A0A8H5CD50"/>
<evidence type="ECO:0000313" key="3">
    <source>
        <dbReference type="Proteomes" id="UP000541558"/>
    </source>
</evidence>
<dbReference type="OrthoDB" id="3221235at2759"/>
<sequence length="533" mass="59702">MAHINALDRLFLCNKAPGPQESFELNEAIASLTHQIDDRNEEIKQLEHKRSCYRAVCSPIRRIPAEVLGLIFELSLSMPLDHLGRRDLVAISLTCQAWRSAALEARSLWSGVTLESCKCFDYGFAEITYMHDEEYEKVLAWFQRSGGAPKTLEYRLSQSSCRCFAGSRCTISNPTVERLIREGPSLDRFLLQVSSVGCLRKWPILTRTPSTSAVALPGWSALRSFSIIFCDSDDHLWDDEDGKKSIFNLFPDCSSFELSLPRRAFAFDEEVDSLTEGINIPDRVLASIKTFSIVWDWDGDQLSRILPRCTSLTRLSVDLTKRSNPFGRRQTLIPPYTSAQSSITLPKLREFVLSNGDFAILDLIRAPALEILDLEVNAASEGSQDDIEKLRRFMRTSSLTMSLRNLTIRGLMGNAGVVDLSLPVLGSLKILVLDSPHVSSYHLGEPVVTSVDGQWCFRHPSLVDLRLMNLCRSEDTLVSELDFLANRRLSDVPCVISVKFHDAPRFSQAELTARATHAKSGCLFVSLYPSSVS</sequence>
<comment type="caution">
    <text evidence="2">The sequence shown here is derived from an EMBL/GenBank/DDBJ whole genome shotgun (WGS) entry which is preliminary data.</text>
</comment>
<evidence type="ECO:0000259" key="1">
    <source>
        <dbReference type="Pfam" id="PF12937"/>
    </source>
</evidence>
<evidence type="ECO:0000313" key="2">
    <source>
        <dbReference type="EMBL" id="KAF5338588.1"/>
    </source>
</evidence>
<dbReference type="Gene3D" id="1.20.1280.50">
    <property type="match status" value="1"/>
</dbReference>
<dbReference type="InterPro" id="IPR036047">
    <property type="entry name" value="F-box-like_dom_sf"/>
</dbReference>
<reference evidence="2 3" key="1">
    <citation type="journal article" date="2020" name="ISME J.">
        <title>Uncovering the hidden diversity of litter-decomposition mechanisms in mushroom-forming fungi.</title>
        <authorList>
            <person name="Floudas D."/>
            <person name="Bentzer J."/>
            <person name="Ahren D."/>
            <person name="Johansson T."/>
            <person name="Persson P."/>
            <person name="Tunlid A."/>
        </authorList>
    </citation>
    <scope>NUCLEOTIDE SEQUENCE [LARGE SCALE GENOMIC DNA]</scope>
    <source>
        <strain evidence="2 3">CBS 175.51</strain>
    </source>
</reference>
<name>A0A8H5CD50_9AGAR</name>
<dbReference type="Pfam" id="PF12937">
    <property type="entry name" value="F-box-like"/>
    <property type="match status" value="1"/>
</dbReference>
<dbReference type="Proteomes" id="UP000541558">
    <property type="component" value="Unassembled WGS sequence"/>
</dbReference>
<dbReference type="InterPro" id="IPR001810">
    <property type="entry name" value="F-box_dom"/>
</dbReference>
<accession>A0A8H5CD50</accession>
<proteinExistence type="predicted"/>